<evidence type="ECO:0008006" key="5">
    <source>
        <dbReference type="Google" id="ProtNLM"/>
    </source>
</evidence>
<feature type="region of interest" description="Disordered" evidence="1">
    <location>
        <begin position="644"/>
        <end position="670"/>
    </location>
</feature>
<dbReference type="Proteomes" id="UP000799429">
    <property type="component" value="Unassembled WGS sequence"/>
</dbReference>
<keyword evidence="2" id="KW-0732">Signal</keyword>
<name>A0A9P4S2C5_9PEZI</name>
<protein>
    <recommendedName>
        <fullName evidence="5">Pentatricopeptide repeat protein</fullName>
    </recommendedName>
</protein>
<dbReference type="AlphaFoldDB" id="A0A9P4S2C5"/>
<proteinExistence type="predicted"/>
<accession>A0A9P4S2C5</accession>
<feature type="chain" id="PRO_5040500994" description="Pentatricopeptide repeat protein" evidence="2">
    <location>
        <begin position="24"/>
        <end position="687"/>
    </location>
</feature>
<evidence type="ECO:0000256" key="1">
    <source>
        <dbReference type="SAM" id="MobiDB-lite"/>
    </source>
</evidence>
<evidence type="ECO:0000313" key="4">
    <source>
        <dbReference type="Proteomes" id="UP000799429"/>
    </source>
</evidence>
<keyword evidence="4" id="KW-1185">Reference proteome</keyword>
<dbReference type="OrthoDB" id="185373at2759"/>
<sequence>MSSRRALSLFVCPLAPFLIPSSARYTLKQTLRYSWIQTTSRGVASKSRRRKVQIPRGQIESIDKNREVLDQYRASIRSRSLSDVIRLYPGVAEKRFLTVSDASETIGFVLNFYRTTPDALKPKIKPELLAFAESLIEDLKNGRLPSRSDVLVKIISFLKHTEEYEIGEHFWAWVVQQDDEFVSQHVYGAMLELLAFQGRKSLEELEDMYQQALKRCPGTFAAYHLSPEAIVPDRSQYLDLKGLSMTLLQGIITARDCHGDWRGAYLGLDTALRLYPTQCPTRIFELFIYNRPSPGEAYDVFLLACRSGHKLRPEILLAVLNKLAAFTLNRPELSVTTYLGFARAMLNAMRAHVGVGGVINKYHLNKLVAMLSRALPNEDNSGTSDETYNESIASAGYSITKICLEAGIEADITIFNTLIHLGGAAKQPQLSLTAVQDIADLQLEPTKITYRTLLLAAGYNCKPKAIEQSWRTLVEASEAQRQALDVTDWKALATACRKADHREFIQDQKQQQSHTMTDAIKREIARELGRSDRTVSPKLAGDDPAKIKALTEDLVDRAAGIAEMMKTRLSSDFYNHPIPMTLDLGFSLGREEDLRAIYDELTTDPQQVASVRTGPKPTSTTGFPLDELRFRNWLSVNNLLAQAEATQEERHVPDGTAPDEVGTPDEGDRTARLDALRRRILRLRGRK</sequence>
<comment type="caution">
    <text evidence="3">The sequence shown here is derived from an EMBL/GenBank/DDBJ whole genome shotgun (WGS) entry which is preliminary data.</text>
</comment>
<evidence type="ECO:0000256" key="2">
    <source>
        <dbReference type="SAM" id="SignalP"/>
    </source>
</evidence>
<feature type="signal peptide" evidence="2">
    <location>
        <begin position="1"/>
        <end position="23"/>
    </location>
</feature>
<organism evidence="3 4">
    <name type="scientific">Patellaria atrata CBS 101060</name>
    <dbReference type="NCBI Taxonomy" id="1346257"/>
    <lineage>
        <taxon>Eukaryota</taxon>
        <taxon>Fungi</taxon>
        <taxon>Dikarya</taxon>
        <taxon>Ascomycota</taxon>
        <taxon>Pezizomycotina</taxon>
        <taxon>Dothideomycetes</taxon>
        <taxon>Dothideomycetes incertae sedis</taxon>
        <taxon>Patellariales</taxon>
        <taxon>Patellariaceae</taxon>
        <taxon>Patellaria</taxon>
    </lineage>
</organism>
<dbReference type="Gene3D" id="1.25.40.10">
    <property type="entry name" value="Tetratricopeptide repeat domain"/>
    <property type="match status" value="1"/>
</dbReference>
<dbReference type="InterPro" id="IPR011990">
    <property type="entry name" value="TPR-like_helical_dom_sf"/>
</dbReference>
<dbReference type="EMBL" id="MU006112">
    <property type="protein sequence ID" value="KAF2834998.1"/>
    <property type="molecule type" value="Genomic_DNA"/>
</dbReference>
<reference evidence="3" key="1">
    <citation type="journal article" date="2020" name="Stud. Mycol.">
        <title>101 Dothideomycetes genomes: a test case for predicting lifestyles and emergence of pathogens.</title>
        <authorList>
            <person name="Haridas S."/>
            <person name="Albert R."/>
            <person name="Binder M."/>
            <person name="Bloem J."/>
            <person name="Labutti K."/>
            <person name="Salamov A."/>
            <person name="Andreopoulos B."/>
            <person name="Baker S."/>
            <person name="Barry K."/>
            <person name="Bills G."/>
            <person name="Bluhm B."/>
            <person name="Cannon C."/>
            <person name="Castanera R."/>
            <person name="Culley D."/>
            <person name="Daum C."/>
            <person name="Ezra D."/>
            <person name="Gonzalez J."/>
            <person name="Henrissat B."/>
            <person name="Kuo A."/>
            <person name="Liang C."/>
            <person name="Lipzen A."/>
            <person name="Lutzoni F."/>
            <person name="Magnuson J."/>
            <person name="Mondo S."/>
            <person name="Nolan M."/>
            <person name="Ohm R."/>
            <person name="Pangilinan J."/>
            <person name="Park H.-J."/>
            <person name="Ramirez L."/>
            <person name="Alfaro M."/>
            <person name="Sun H."/>
            <person name="Tritt A."/>
            <person name="Yoshinaga Y."/>
            <person name="Zwiers L.-H."/>
            <person name="Turgeon B."/>
            <person name="Goodwin S."/>
            <person name="Spatafora J."/>
            <person name="Crous P."/>
            <person name="Grigoriev I."/>
        </authorList>
    </citation>
    <scope>NUCLEOTIDE SEQUENCE</scope>
    <source>
        <strain evidence="3">CBS 101060</strain>
    </source>
</reference>
<evidence type="ECO:0000313" key="3">
    <source>
        <dbReference type="EMBL" id="KAF2834998.1"/>
    </source>
</evidence>
<gene>
    <name evidence="3" type="ORF">M501DRAFT_475581</name>
</gene>